<dbReference type="InterPro" id="IPR018170">
    <property type="entry name" value="Aldo/ket_reductase_CS"/>
</dbReference>
<dbReference type="InterPro" id="IPR008775">
    <property type="entry name" value="Phytyl_CoA_dOase-like"/>
</dbReference>
<dbReference type="PANTHER" id="PTHR43827:SF3">
    <property type="entry name" value="NADP-DEPENDENT OXIDOREDUCTASE DOMAIN-CONTAINING PROTEIN"/>
    <property type="match status" value="1"/>
</dbReference>
<comment type="caution">
    <text evidence="6">The sequence shown here is derived from an EMBL/GenBank/DDBJ whole genome shotgun (WGS) entry which is preliminary data.</text>
</comment>
<dbReference type="PROSITE" id="PS00062">
    <property type="entry name" value="ALDOKETO_REDUCTASE_2"/>
    <property type="match status" value="1"/>
</dbReference>
<evidence type="ECO:0000256" key="2">
    <source>
        <dbReference type="ARBA" id="ARBA00007905"/>
    </source>
</evidence>
<dbReference type="GO" id="GO:0016616">
    <property type="term" value="F:oxidoreductase activity, acting on the CH-OH group of donors, NAD or NADP as acceptor"/>
    <property type="evidence" value="ECO:0007669"/>
    <property type="project" value="UniProtKB-ARBA"/>
</dbReference>
<evidence type="ECO:0000256" key="1">
    <source>
        <dbReference type="ARBA" id="ARBA00007378"/>
    </source>
</evidence>
<keyword evidence="4" id="KW-0560">Oxidoreductase</keyword>
<dbReference type="CDD" id="cd19071">
    <property type="entry name" value="AKR_AKR1-5-like"/>
    <property type="match status" value="1"/>
</dbReference>
<dbReference type="RefSeq" id="WP_163651460.1">
    <property type="nucleotide sequence ID" value="NZ_JAAGRN010000002.1"/>
</dbReference>
<dbReference type="InterPro" id="IPR036812">
    <property type="entry name" value="NAD(P)_OxRdtase_dom_sf"/>
</dbReference>
<dbReference type="InterPro" id="IPR023210">
    <property type="entry name" value="NADP_OxRdtase_dom"/>
</dbReference>
<evidence type="ECO:0000256" key="3">
    <source>
        <dbReference type="ARBA" id="ARBA00022857"/>
    </source>
</evidence>
<dbReference type="InterPro" id="IPR036102">
    <property type="entry name" value="OsmC/Ohrsf"/>
</dbReference>
<proteinExistence type="inferred from homology"/>
<dbReference type="InterPro" id="IPR015946">
    <property type="entry name" value="KH_dom-like_a/b"/>
</dbReference>
<accession>A0A6B2R3X9</accession>
<dbReference type="GO" id="GO:0016706">
    <property type="term" value="F:2-oxoglutarate-dependent dioxygenase activity"/>
    <property type="evidence" value="ECO:0007669"/>
    <property type="project" value="UniProtKB-ARBA"/>
</dbReference>
<comment type="similarity">
    <text evidence="1">Belongs to the OsmC/Ohr family.</text>
</comment>
<dbReference type="InterPro" id="IPR020471">
    <property type="entry name" value="AKR"/>
</dbReference>
<protein>
    <submittedName>
        <fullName evidence="6">Ohr family peroxiredoxin</fullName>
    </submittedName>
</protein>
<gene>
    <name evidence="6" type="ORF">G3I67_02715</name>
</gene>
<dbReference type="Pfam" id="PF02566">
    <property type="entry name" value="OsmC"/>
    <property type="match status" value="1"/>
</dbReference>
<evidence type="ECO:0000313" key="6">
    <source>
        <dbReference type="EMBL" id="NDY82135.1"/>
    </source>
</evidence>
<dbReference type="InterPro" id="IPR003718">
    <property type="entry name" value="OsmC/Ohr_fam"/>
</dbReference>
<dbReference type="SUPFAM" id="SSF82784">
    <property type="entry name" value="OsmC-like"/>
    <property type="match status" value="1"/>
</dbReference>
<dbReference type="SUPFAM" id="SSF51430">
    <property type="entry name" value="NAD(P)-linked oxidoreductase"/>
    <property type="match status" value="1"/>
</dbReference>
<feature type="domain" description="NADP-dependent oxidoreductase" evidence="5">
    <location>
        <begin position="15"/>
        <end position="276"/>
    </location>
</feature>
<sequence length="739" mass="82545">MIDWKKFSIGLGCGVNNGTTYDALDYALKSGIRFFDTSTYYSKGAFNQFSECLQKNNINRNDVLLCLKLWVSSLGNNRQFDYDPINSVIEDNVKNYVQELGIGYLDLLVIHWPVKIDSDGIPDEFIIEEIWPRLELLVSSGLVKAIGVSNFNIIELQRLLSIAKIKPACNQIEFNPFAFDLALKNFCQKNDIHVVAHSPFNFGWKGTKLAILENEQIKNIAANHRKKPAQIVLAWGCAHGVTPIPGSNNLEHINEIAEASSILLSDAEIIKIDQLNKNEFCYADFGQYFRQQKYLRHQVPNFEAKILTDNGAFKSVHLYDNTFLQEIKHALTEGPGFVIIPELFRDLTDRLLPALDANKMQKIGRWDGFGAFTKDSIFNTTPEIIELIDDPLISLIVQSLLGWDCKLDNLAASTSRIAPNNNSLGPHQDSPFEQNPGCPLPPAEYPLVLQTIIAFDAFTENNGPLYVVPHSHKKRQRVNLPWSGNMPVGPVPDQALKVIVPKGSAILAVGHVWHGACSNMTNQPRRGFLVEFVSSVCEPRERFTTDNISDEVLRKFSRRLLRLLSNGKRFFYDQPTLLMQYKKLLKDEIPDFLKPVKSEAKLDNLIYSTVIHTTGGAQGQSFSDDGLLNLKLSLPEIMGGKNNAANPEQLFASSYSASFLRALDYVANQKLVEIPKNASVQARVSLGSSQQGIAISVKLMINLPGVNQTLAQELIDQANKVCPYSNALKDNVQVELTLG</sequence>
<dbReference type="Gene3D" id="2.60.120.620">
    <property type="entry name" value="q2cbj1_9rhob like domain"/>
    <property type="match status" value="1"/>
</dbReference>
<organism evidence="6">
    <name type="scientific">Sheuella amnicola</name>
    <dbReference type="NCBI Taxonomy" id="2707330"/>
    <lineage>
        <taxon>Bacteria</taxon>
        <taxon>Pseudomonadati</taxon>
        <taxon>Pseudomonadota</taxon>
        <taxon>Betaproteobacteria</taxon>
        <taxon>Burkholderiales</taxon>
        <taxon>Alcaligenaceae</taxon>
        <taxon>Sheuella</taxon>
    </lineage>
</organism>
<dbReference type="Gene3D" id="2.20.25.10">
    <property type="match status" value="1"/>
</dbReference>
<comment type="similarity">
    <text evidence="2">Belongs to the aldo/keto reductase family.</text>
</comment>
<dbReference type="PRINTS" id="PR00069">
    <property type="entry name" value="ALDKETRDTASE"/>
</dbReference>
<dbReference type="NCBIfam" id="TIGR03561">
    <property type="entry name" value="organ_hyd_perox"/>
    <property type="match status" value="1"/>
</dbReference>
<dbReference type="EMBL" id="JAAGRN010000002">
    <property type="protein sequence ID" value="NDY82135.1"/>
    <property type="molecule type" value="Genomic_DNA"/>
</dbReference>
<dbReference type="InterPro" id="IPR019953">
    <property type="entry name" value="OHR"/>
</dbReference>
<dbReference type="Pfam" id="PF00248">
    <property type="entry name" value="Aldo_ket_red"/>
    <property type="match status" value="1"/>
</dbReference>
<reference evidence="6" key="1">
    <citation type="submission" date="2020-02" db="EMBL/GenBank/DDBJ databases">
        <authorList>
            <person name="Chen W.-M."/>
        </authorList>
    </citation>
    <scope>NUCLEOTIDE SEQUENCE</scope>
    <source>
        <strain evidence="6">NBD-18</strain>
    </source>
</reference>
<evidence type="ECO:0000259" key="5">
    <source>
        <dbReference type="Pfam" id="PF00248"/>
    </source>
</evidence>
<dbReference type="Gene3D" id="3.30.300.20">
    <property type="match status" value="1"/>
</dbReference>
<dbReference type="AlphaFoldDB" id="A0A6B2R3X9"/>
<keyword evidence="3" id="KW-0521">NADP</keyword>
<dbReference type="SUPFAM" id="SSF51197">
    <property type="entry name" value="Clavaminate synthase-like"/>
    <property type="match status" value="1"/>
</dbReference>
<evidence type="ECO:0000256" key="4">
    <source>
        <dbReference type="ARBA" id="ARBA00023002"/>
    </source>
</evidence>
<dbReference type="GO" id="GO:0006979">
    <property type="term" value="P:response to oxidative stress"/>
    <property type="evidence" value="ECO:0007669"/>
    <property type="project" value="InterPro"/>
</dbReference>
<dbReference type="PANTHER" id="PTHR43827">
    <property type="entry name" value="2,5-DIKETO-D-GLUCONIC ACID REDUCTASE"/>
    <property type="match status" value="1"/>
</dbReference>
<dbReference type="Gene3D" id="3.20.20.100">
    <property type="entry name" value="NADP-dependent oxidoreductase domain"/>
    <property type="match status" value="1"/>
</dbReference>
<dbReference type="Pfam" id="PF05721">
    <property type="entry name" value="PhyH"/>
    <property type="match status" value="1"/>
</dbReference>
<name>A0A6B2R3X9_9BURK</name>